<comment type="caution">
    <text evidence="7">The sequence shown here is derived from an EMBL/GenBank/DDBJ whole genome shotgun (WGS) entry which is preliminary data.</text>
</comment>
<dbReference type="REBASE" id="70153">
    <property type="entry name" value="Cqa11BORF1493P"/>
</dbReference>
<dbReference type="GO" id="GO:0009007">
    <property type="term" value="F:site-specific DNA-methyltransferase (adenine-specific) activity"/>
    <property type="evidence" value="ECO:0007669"/>
    <property type="project" value="UniProtKB-EC"/>
</dbReference>
<reference evidence="7 8" key="1">
    <citation type="journal article" date="2013" name="Genome Announc.">
        <title>Draft Genome Sequence of Cyclobacterium qasimii Strain M12-11BT, Isolated from Arctic Marine Sediment.</title>
        <authorList>
            <person name="Shivaji S."/>
            <person name="Ara S."/>
            <person name="Singh A."/>
            <person name="Kumar Pinnaka A."/>
        </authorList>
    </citation>
    <scope>NUCLEOTIDE SEQUENCE [LARGE SCALE GENOMIC DNA]</scope>
    <source>
        <strain evidence="7 8">M12-11B</strain>
    </source>
</reference>
<dbReference type="STRING" id="641524.ADICYQ_1493"/>
<keyword evidence="3" id="KW-0808">Transferase</keyword>
<comment type="catalytic activity">
    <reaction evidence="5">
        <text>a 2'-deoxyadenosine in DNA + S-adenosyl-L-methionine = an N(6)-methyl-2'-deoxyadenosine in DNA + S-adenosyl-L-homocysteine + H(+)</text>
        <dbReference type="Rhea" id="RHEA:15197"/>
        <dbReference type="Rhea" id="RHEA-COMP:12418"/>
        <dbReference type="Rhea" id="RHEA-COMP:12419"/>
        <dbReference type="ChEBI" id="CHEBI:15378"/>
        <dbReference type="ChEBI" id="CHEBI:57856"/>
        <dbReference type="ChEBI" id="CHEBI:59789"/>
        <dbReference type="ChEBI" id="CHEBI:90615"/>
        <dbReference type="ChEBI" id="CHEBI:90616"/>
        <dbReference type="EC" id="2.1.1.72"/>
    </reaction>
</comment>
<keyword evidence="2" id="KW-0489">Methyltransferase</keyword>
<dbReference type="Pfam" id="PF07669">
    <property type="entry name" value="Eco57I"/>
    <property type="match status" value="1"/>
</dbReference>
<dbReference type="InterPro" id="IPR050953">
    <property type="entry name" value="N4_N6_ade-DNA_methylase"/>
</dbReference>
<dbReference type="PANTHER" id="PTHR33841">
    <property type="entry name" value="DNA METHYLTRANSFERASE YEEA-RELATED"/>
    <property type="match status" value="1"/>
</dbReference>
<name>S7VHD2_9BACT</name>
<dbReference type="AlphaFoldDB" id="S7VHD2"/>
<evidence type="ECO:0000313" key="7">
    <source>
        <dbReference type="EMBL" id="EPR69391.1"/>
    </source>
</evidence>
<dbReference type="EMBL" id="ATNM01000065">
    <property type="protein sequence ID" value="EPR69391.1"/>
    <property type="molecule type" value="Genomic_DNA"/>
</dbReference>
<proteinExistence type="predicted"/>
<protein>
    <recommendedName>
        <fullName evidence="1">site-specific DNA-methyltransferase (adenine-specific)</fullName>
        <ecNumber evidence="1">2.1.1.72</ecNumber>
    </recommendedName>
</protein>
<keyword evidence="4" id="KW-0949">S-adenosyl-L-methionine</keyword>
<dbReference type="PRINTS" id="PR00507">
    <property type="entry name" value="N12N6MTFRASE"/>
</dbReference>
<accession>S7VHD2</accession>
<dbReference type="GO" id="GO:0006304">
    <property type="term" value="P:DNA modification"/>
    <property type="evidence" value="ECO:0007669"/>
    <property type="project" value="InterPro"/>
</dbReference>
<organism evidence="7 8">
    <name type="scientific">Cyclobacterium qasimii M12-11B</name>
    <dbReference type="NCBI Taxonomy" id="641524"/>
    <lineage>
        <taxon>Bacteria</taxon>
        <taxon>Pseudomonadati</taxon>
        <taxon>Bacteroidota</taxon>
        <taxon>Cytophagia</taxon>
        <taxon>Cytophagales</taxon>
        <taxon>Cyclobacteriaceae</taxon>
        <taxon>Cyclobacterium</taxon>
    </lineage>
</organism>
<dbReference type="InterPro" id="IPR011639">
    <property type="entry name" value="MethylTrfase_TaqI-like_dom"/>
</dbReference>
<dbReference type="OrthoDB" id="32195at2"/>
<evidence type="ECO:0000259" key="6">
    <source>
        <dbReference type="Pfam" id="PF07669"/>
    </source>
</evidence>
<evidence type="ECO:0000256" key="4">
    <source>
        <dbReference type="ARBA" id="ARBA00022691"/>
    </source>
</evidence>
<dbReference type="Proteomes" id="UP000014974">
    <property type="component" value="Unassembled WGS sequence"/>
</dbReference>
<gene>
    <name evidence="7" type="ORF">ADICYQ_1493</name>
</gene>
<dbReference type="PANTHER" id="PTHR33841:SF1">
    <property type="entry name" value="DNA METHYLTRANSFERASE A"/>
    <property type="match status" value="1"/>
</dbReference>
<dbReference type="RefSeq" id="WP_020891830.1">
    <property type="nucleotide sequence ID" value="NZ_ATNM01000065.1"/>
</dbReference>
<evidence type="ECO:0000256" key="5">
    <source>
        <dbReference type="ARBA" id="ARBA00047942"/>
    </source>
</evidence>
<evidence type="ECO:0000256" key="1">
    <source>
        <dbReference type="ARBA" id="ARBA00011900"/>
    </source>
</evidence>
<sequence length="733" mass="84332">MKQDIKKIISKFNSQLNTTCAEISVSDLSVFFSVLISSFILKNRKTNIQLNQIHSDNILLTFKDELLIIEDRFPELIESFKETKKSINSKLLTPTISDLQLSFENVNEDIIDIISWSFQYLKKELTNKAFKKTGQNNNKIEDADLLLTTQFFTDSYMVKYLVDETVLSIKPQELEDIVIIDPASGGGNFLNYSFERLFYLFKSHKKDWTDNEIVDWLLNNAIVGYDLDSNLSKIASLSLFINACQYSIPDKSVSINIFGGKENDNLGFLNTKITSNSINRATINSKLKRINQDNLKKIFLTNPPFMGKRDMDVTLKNYLLNKYPESKGDLCVSFIQRIMQIMNHNDILSIVTQNNWMYLSSLKGFRELFLKENSLRVCVDLGTNAFEDINGEKTNIALCVIEKSNSSPTLFINLKHKKGNEKKLLVSSNNMPVEVVYTVNQNAFLDNQNFEFNYQLTDRFETIKKFNLYSDYGNPMQGTSTGNNKEFVKYAWEVNGNSDWKLVSKGGGFSKWVGLNYYKVLWGENAEFIKANKGSALRNINKIPSTELVYSDTGTLGLNVRILKNNQVFIASGPGIQVIKGDKFAHLAFLNSRVATFLLKLINPKFTISAGYISNIPVAKNILDSKYISNKSELCLNLKDDYLKNKLPNFEFNHIDYFTIKKLDNFINECILKDLENDFQRLLLEFKIEDRIRGEYKFGKEELAEMKRMVGESPFYNKKQKGIVDYRIRFIFK</sequence>
<dbReference type="GO" id="GO:0032259">
    <property type="term" value="P:methylation"/>
    <property type="evidence" value="ECO:0007669"/>
    <property type="project" value="UniProtKB-KW"/>
</dbReference>
<dbReference type="eggNOG" id="COG0286">
    <property type="taxonomic scope" value="Bacteria"/>
</dbReference>
<feature type="domain" description="Type II methyltransferase M.TaqI-like" evidence="6">
    <location>
        <begin position="220"/>
        <end position="384"/>
    </location>
</feature>
<dbReference type="InterPro" id="IPR029063">
    <property type="entry name" value="SAM-dependent_MTases_sf"/>
</dbReference>
<evidence type="ECO:0000256" key="2">
    <source>
        <dbReference type="ARBA" id="ARBA00022603"/>
    </source>
</evidence>
<evidence type="ECO:0000256" key="3">
    <source>
        <dbReference type="ARBA" id="ARBA00022679"/>
    </source>
</evidence>
<dbReference type="EC" id="2.1.1.72" evidence="1"/>
<dbReference type="Gene3D" id="3.40.50.150">
    <property type="entry name" value="Vaccinia Virus protein VP39"/>
    <property type="match status" value="1"/>
</dbReference>
<evidence type="ECO:0000313" key="8">
    <source>
        <dbReference type="Proteomes" id="UP000014974"/>
    </source>
</evidence>
<dbReference type="SUPFAM" id="SSF53335">
    <property type="entry name" value="S-adenosyl-L-methionine-dependent methyltransferases"/>
    <property type="match status" value="1"/>
</dbReference>